<keyword evidence="9" id="KW-0413">Isomerase</keyword>
<evidence type="ECO:0000256" key="8">
    <source>
        <dbReference type="ARBA" id="ARBA00022842"/>
    </source>
</evidence>
<evidence type="ECO:0000256" key="6">
    <source>
        <dbReference type="ARBA" id="ARBA00022490"/>
    </source>
</evidence>
<dbReference type="InterPro" id="IPR043169">
    <property type="entry name" value="PMM_cap"/>
</dbReference>
<dbReference type="Gene3D" id="3.30.1240.20">
    <property type="match status" value="1"/>
</dbReference>
<dbReference type="UniPathway" id="UPA00126">
    <property type="reaction ID" value="UER00424"/>
</dbReference>
<dbReference type="Gene3D" id="3.40.50.1000">
    <property type="entry name" value="HAD superfamily/HAD-like"/>
    <property type="match status" value="1"/>
</dbReference>
<reference evidence="10" key="1">
    <citation type="submission" date="2018-01" db="EMBL/GenBank/DDBJ databases">
        <title>Draft genome sequence of Bandra megavirus.</title>
        <authorList>
            <person name="Chatterjee A."/>
            <person name="Yadav R."/>
            <person name="Kondabagil K."/>
        </authorList>
    </citation>
    <scope>NUCLEOTIDE SEQUENCE</scope>
    <source>
        <strain evidence="10">KK-1</strain>
    </source>
</reference>
<evidence type="ECO:0000256" key="1">
    <source>
        <dbReference type="ARBA" id="ARBA00004496"/>
    </source>
</evidence>
<dbReference type="SUPFAM" id="SSF56784">
    <property type="entry name" value="HAD-like"/>
    <property type="match status" value="1"/>
</dbReference>
<comment type="similarity">
    <text evidence="3">Belongs to the eukaryotic PMM family.</text>
</comment>
<comment type="pathway">
    <text evidence="2">Nucleotide-sugar biosynthesis; GDP-alpha-D-mannose biosynthesis; alpha-D-mannose 1-phosphate from D-fructose 6-phosphate: step 2/2.</text>
</comment>
<keyword evidence="6" id="KW-0963">Cytoplasm</keyword>
<dbReference type="GO" id="GO:0006013">
    <property type="term" value="P:mannose metabolic process"/>
    <property type="evidence" value="ECO:0007669"/>
    <property type="project" value="TreeGrafter"/>
</dbReference>
<sequence length="249" mass="28503">MTIILFDIDGTLTPSGQKINIDMINILDFLHKSSKYTLGLVGGGTYEKISYQMGEIINIFKYIFSECGAVIHIDNIKVYEKKMVDNCNRLLLNKIIKQALHSISEMPIIYNGGQIDFRKGLIYVSPPGMQADMYERNYFLEADQKYNLRQKLLSDLKTIDKNDDFEISFGGSVGIAIHPYGWNKSQVVPYLCEQTDDLDIYYFGDRTEPDGNDYPIYSHELIKGISVIDYTDTIKKLKSIFIDANNQKN</sequence>
<proteinExistence type="inferred from homology"/>
<comment type="subunit">
    <text evidence="4">Homodimer.</text>
</comment>
<dbReference type="Pfam" id="PF03332">
    <property type="entry name" value="PMM"/>
    <property type="match status" value="1"/>
</dbReference>
<keyword evidence="8" id="KW-0460">Magnesium</keyword>
<dbReference type="InterPro" id="IPR006379">
    <property type="entry name" value="HAD-SF_hydro_IIB"/>
</dbReference>
<dbReference type="InterPro" id="IPR036412">
    <property type="entry name" value="HAD-like_sf"/>
</dbReference>
<evidence type="ECO:0000256" key="3">
    <source>
        <dbReference type="ARBA" id="ARBA00009736"/>
    </source>
</evidence>
<dbReference type="PANTHER" id="PTHR10466:SF0">
    <property type="entry name" value="PHOSPHOMANNOMUTASE"/>
    <property type="match status" value="1"/>
</dbReference>
<evidence type="ECO:0000256" key="5">
    <source>
        <dbReference type="ARBA" id="ARBA00012730"/>
    </source>
</evidence>
<name>A0A2K9V8S6_9VIRU</name>
<dbReference type="InterPro" id="IPR023214">
    <property type="entry name" value="HAD_sf"/>
</dbReference>
<evidence type="ECO:0000313" key="10">
    <source>
        <dbReference type="EMBL" id="AUV58615.1"/>
    </source>
</evidence>
<evidence type="ECO:0000256" key="7">
    <source>
        <dbReference type="ARBA" id="ARBA00022723"/>
    </source>
</evidence>
<keyword evidence="7" id="KW-0479">Metal-binding</keyword>
<dbReference type="NCBIfam" id="TIGR01484">
    <property type="entry name" value="HAD-SF-IIB"/>
    <property type="match status" value="1"/>
</dbReference>
<dbReference type="EMBL" id="MG779357">
    <property type="protein sequence ID" value="AUV58615.1"/>
    <property type="molecule type" value="Genomic_DNA"/>
</dbReference>
<dbReference type="PANTHER" id="PTHR10466">
    <property type="entry name" value="PHOSPHOMANNOMUTASE"/>
    <property type="match status" value="1"/>
</dbReference>
<organism evidence="10">
    <name type="scientific">Bandra megavirus</name>
    <dbReference type="NCBI Taxonomy" id="2071566"/>
    <lineage>
        <taxon>Viruses</taxon>
        <taxon>Varidnaviria</taxon>
        <taxon>Bamfordvirae</taxon>
        <taxon>Nucleocytoviricota</taxon>
        <taxon>Megaviricetes</taxon>
        <taxon>Imitervirales</taxon>
        <taxon>Mimiviridae</taxon>
        <taxon>Megamimivirinae</taxon>
        <taxon>Megavirus</taxon>
    </lineage>
</organism>
<dbReference type="GO" id="GO:0046872">
    <property type="term" value="F:metal ion binding"/>
    <property type="evidence" value="ECO:0007669"/>
    <property type="project" value="UniProtKB-KW"/>
</dbReference>
<protein>
    <recommendedName>
        <fullName evidence="5">phosphomannomutase</fullName>
        <ecNumber evidence="5">5.4.2.8</ecNumber>
    </recommendedName>
</protein>
<evidence type="ECO:0000256" key="2">
    <source>
        <dbReference type="ARBA" id="ARBA00004699"/>
    </source>
</evidence>
<dbReference type="GO" id="GO:0004615">
    <property type="term" value="F:phosphomannomutase activity"/>
    <property type="evidence" value="ECO:0007669"/>
    <property type="project" value="UniProtKB-EC"/>
</dbReference>
<comment type="subcellular location">
    <subcellularLocation>
        <location evidence="1">Cytoplasm</location>
    </subcellularLocation>
</comment>
<dbReference type="GO" id="GO:0009298">
    <property type="term" value="P:GDP-mannose biosynthetic process"/>
    <property type="evidence" value="ECO:0007669"/>
    <property type="project" value="UniProtKB-UniPathway"/>
</dbReference>
<dbReference type="InterPro" id="IPR005002">
    <property type="entry name" value="PMM"/>
</dbReference>
<dbReference type="EC" id="5.4.2.8" evidence="5"/>
<evidence type="ECO:0000256" key="4">
    <source>
        <dbReference type="ARBA" id="ARBA00011738"/>
    </source>
</evidence>
<evidence type="ECO:0000256" key="9">
    <source>
        <dbReference type="ARBA" id="ARBA00023235"/>
    </source>
</evidence>
<dbReference type="GO" id="GO:0006487">
    <property type="term" value="P:protein N-linked glycosylation"/>
    <property type="evidence" value="ECO:0007669"/>
    <property type="project" value="TreeGrafter"/>
</dbReference>
<accession>A0A2K9V8S6</accession>